<evidence type="ECO:0000256" key="1">
    <source>
        <dbReference type="SAM" id="MobiDB-lite"/>
    </source>
</evidence>
<feature type="region of interest" description="Disordered" evidence="1">
    <location>
        <begin position="69"/>
        <end position="100"/>
    </location>
</feature>
<dbReference type="Gene3D" id="3.90.550.10">
    <property type="entry name" value="Spore Coat Polysaccharide Biosynthesis Protein SpsA, Chain A"/>
    <property type="match status" value="1"/>
</dbReference>
<evidence type="ECO:0000259" key="2">
    <source>
        <dbReference type="Pfam" id="PF12804"/>
    </source>
</evidence>
<reference evidence="3" key="1">
    <citation type="journal article" date="2023" name="Mol. Phylogenet. Evol.">
        <title>Genome-scale phylogeny and comparative genomics of the fungal order Sordariales.</title>
        <authorList>
            <person name="Hensen N."/>
            <person name="Bonometti L."/>
            <person name="Westerberg I."/>
            <person name="Brannstrom I.O."/>
            <person name="Guillou S."/>
            <person name="Cros-Aarteil S."/>
            <person name="Calhoun S."/>
            <person name="Haridas S."/>
            <person name="Kuo A."/>
            <person name="Mondo S."/>
            <person name="Pangilinan J."/>
            <person name="Riley R."/>
            <person name="LaButti K."/>
            <person name="Andreopoulos B."/>
            <person name="Lipzen A."/>
            <person name="Chen C."/>
            <person name="Yan M."/>
            <person name="Daum C."/>
            <person name="Ng V."/>
            <person name="Clum A."/>
            <person name="Steindorff A."/>
            <person name="Ohm R.A."/>
            <person name="Martin F."/>
            <person name="Silar P."/>
            <person name="Natvig D.O."/>
            <person name="Lalanne C."/>
            <person name="Gautier V."/>
            <person name="Ament-Velasquez S.L."/>
            <person name="Kruys A."/>
            <person name="Hutchinson M.I."/>
            <person name="Powell A.J."/>
            <person name="Barry K."/>
            <person name="Miller A.N."/>
            <person name="Grigoriev I.V."/>
            <person name="Debuchy R."/>
            <person name="Gladieux P."/>
            <person name="Hiltunen Thoren M."/>
            <person name="Johannesson H."/>
        </authorList>
    </citation>
    <scope>NUCLEOTIDE SEQUENCE</scope>
    <source>
        <strain evidence="3">CBS 508.74</strain>
    </source>
</reference>
<sequence length="247" mass="26840">MTSNFTPLMLAGGKSTRMGSPKHLLKMPDNRPLYLHQIELLHRACPDAPVVYISLAPDSQLDPYLESLSTSTTNATTASTNPQDENILPKHPPPPTPNIPQHVQVRLIFDRPDWNLAPRPNMANPNTNPSPPPPPSRKSAKESAGPAAGLLSALATQPNDDDTTAWLVIACDHPCLTLSALGELCDGYRPPVTCFTVPSSESFSSNTDTDNNNSSTSIMMIEQPLVAVWATCALRRLCERVEESRGR</sequence>
<name>A0AAN6TCE0_9PEZI</name>
<dbReference type="AlphaFoldDB" id="A0AAN6TCE0"/>
<evidence type="ECO:0000313" key="3">
    <source>
        <dbReference type="EMBL" id="KAK4111706.1"/>
    </source>
</evidence>
<proteinExistence type="predicted"/>
<keyword evidence="4" id="KW-1185">Reference proteome</keyword>
<dbReference type="InterPro" id="IPR029044">
    <property type="entry name" value="Nucleotide-diphossugar_trans"/>
</dbReference>
<feature type="domain" description="MobA-like NTP transferase" evidence="2">
    <location>
        <begin position="9"/>
        <end position="70"/>
    </location>
</feature>
<reference evidence="3" key="2">
    <citation type="submission" date="2023-05" db="EMBL/GenBank/DDBJ databases">
        <authorList>
            <consortium name="Lawrence Berkeley National Laboratory"/>
            <person name="Steindorff A."/>
            <person name="Hensen N."/>
            <person name="Bonometti L."/>
            <person name="Westerberg I."/>
            <person name="Brannstrom I.O."/>
            <person name="Guillou S."/>
            <person name="Cros-Aarteil S."/>
            <person name="Calhoun S."/>
            <person name="Haridas S."/>
            <person name="Kuo A."/>
            <person name="Mondo S."/>
            <person name="Pangilinan J."/>
            <person name="Riley R."/>
            <person name="Labutti K."/>
            <person name="Andreopoulos B."/>
            <person name="Lipzen A."/>
            <person name="Chen C."/>
            <person name="Yanf M."/>
            <person name="Daum C."/>
            <person name="Ng V."/>
            <person name="Clum A."/>
            <person name="Ohm R."/>
            <person name="Martin F."/>
            <person name="Silar P."/>
            <person name="Natvig D."/>
            <person name="Lalanne C."/>
            <person name="Gautier V."/>
            <person name="Ament-Velasquez S.L."/>
            <person name="Kruys A."/>
            <person name="Hutchinson M.I."/>
            <person name="Powell A.J."/>
            <person name="Barry K."/>
            <person name="Miller A.N."/>
            <person name="Grigoriev I.V."/>
            <person name="Debuchy R."/>
            <person name="Gladieux P."/>
            <person name="Thoren M.H."/>
            <person name="Johannesson H."/>
        </authorList>
    </citation>
    <scope>NUCLEOTIDE SEQUENCE</scope>
    <source>
        <strain evidence="3">CBS 508.74</strain>
    </source>
</reference>
<dbReference type="GeneID" id="89942717"/>
<dbReference type="SUPFAM" id="SSF53448">
    <property type="entry name" value="Nucleotide-diphospho-sugar transferases"/>
    <property type="match status" value="1"/>
</dbReference>
<comment type="caution">
    <text evidence="3">The sequence shown here is derived from an EMBL/GenBank/DDBJ whole genome shotgun (WGS) entry which is preliminary data.</text>
</comment>
<dbReference type="InterPro" id="IPR025877">
    <property type="entry name" value="MobA-like_NTP_Trfase"/>
</dbReference>
<feature type="domain" description="MobA-like NTP transferase" evidence="2">
    <location>
        <begin position="141"/>
        <end position="227"/>
    </location>
</feature>
<dbReference type="EMBL" id="MU853345">
    <property type="protein sequence ID" value="KAK4111706.1"/>
    <property type="molecule type" value="Genomic_DNA"/>
</dbReference>
<feature type="region of interest" description="Disordered" evidence="1">
    <location>
        <begin position="1"/>
        <end position="21"/>
    </location>
</feature>
<dbReference type="RefSeq" id="XP_064669276.1">
    <property type="nucleotide sequence ID" value="XM_064818591.1"/>
</dbReference>
<feature type="compositionally biased region" description="Low complexity" evidence="1">
    <location>
        <begin position="69"/>
        <end position="81"/>
    </location>
</feature>
<organism evidence="3 4">
    <name type="scientific">Canariomyces notabilis</name>
    <dbReference type="NCBI Taxonomy" id="2074819"/>
    <lineage>
        <taxon>Eukaryota</taxon>
        <taxon>Fungi</taxon>
        <taxon>Dikarya</taxon>
        <taxon>Ascomycota</taxon>
        <taxon>Pezizomycotina</taxon>
        <taxon>Sordariomycetes</taxon>
        <taxon>Sordariomycetidae</taxon>
        <taxon>Sordariales</taxon>
        <taxon>Chaetomiaceae</taxon>
        <taxon>Canariomyces</taxon>
    </lineage>
</organism>
<protein>
    <recommendedName>
        <fullName evidence="2">MobA-like NTP transferase domain-containing protein</fullName>
    </recommendedName>
</protein>
<accession>A0AAN6TCE0</accession>
<dbReference type="Proteomes" id="UP001302812">
    <property type="component" value="Unassembled WGS sequence"/>
</dbReference>
<dbReference type="GO" id="GO:0016779">
    <property type="term" value="F:nucleotidyltransferase activity"/>
    <property type="evidence" value="ECO:0007669"/>
    <property type="project" value="UniProtKB-ARBA"/>
</dbReference>
<dbReference type="Pfam" id="PF12804">
    <property type="entry name" value="NTP_transf_3"/>
    <property type="match status" value="2"/>
</dbReference>
<evidence type="ECO:0000313" key="4">
    <source>
        <dbReference type="Proteomes" id="UP001302812"/>
    </source>
</evidence>
<feature type="region of interest" description="Disordered" evidence="1">
    <location>
        <begin position="114"/>
        <end position="147"/>
    </location>
</feature>
<gene>
    <name evidence="3" type="ORF">N656DRAFT_829969</name>
</gene>